<dbReference type="InterPro" id="IPR013785">
    <property type="entry name" value="Aldolase_TIM"/>
</dbReference>
<proteinExistence type="predicted"/>
<dbReference type="Pfam" id="PF02065">
    <property type="entry name" value="Melibiase"/>
    <property type="match status" value="1"/>
</dbReference>
<dbReference type="RefSeq" id="WP_012876373.1">
    <property type="nucleotide sequence ID" value="NC_013526.1"/>
</dbReference>
<dbReference type="EMBL" id="CP001826">
    <property type="protein sequence ID" value="ACZ43342.1"/>
    <property type="molecule type" value="Genomic_DNA"/>
</dbReference>
<dbReference type="CDD" id="cd14791">
    <property type="entry name" value="GH36"/>
    <property type="match status" value="1"/>
</dbReference>
<dbReference type="SUPFAM" id="SSF51445">
    <property type="entry name" value="(Trans)glycosidases"/>
    <property type="match status" value="1"/>
</dbReference>
<keyword evidence="2" id="KW-0326">Glycosidase</keyword>
<evidence type="ECO:0000256" key="2">
    <source>
        <dbReference type="ARBA" id="ARBA00023295"/>
    </source>
</evidence>
<dbReference type="STRING" id="525904.Tter_2448"/>
<dbReference type="InterPro" id="IPR002252">
    <property type="entry name" value="Glyco_hydro_36"/>
</dbReference>
<dbReference type="InterPro" id="IPR038417">
    <property type="entry name" value="Alpga-gal_N_sf"/>
</dbReference>
<keyword evidence="1 3" id="KW-0378">Hydrolase</keyword>
<dbReference type="PANTHER" id="PTHR43053:SF3">
    <property type="entry name" value="ALPHA-GALACTOSIDASE C-RELATED"/>
    <property type="match status" value="1"/>
</dbReference>
<dbReference type="InterPro" id="IPR050985">
    <property type="entry name" value="Alpha-glycosidase_related"/>
</dbReference>
<name>D1CHX1_THET1</name>
<dbReference type="Gene3D" id="3.20.20.70">
    <property type="entry name" value="Aldolase class I"/>
    <property type="match status" value="1"/>
</dbReference>
<dbReference type="eggNOG" id="COG3345">
    <property type="taxonomic scope" value="Bacteria"/>
</dbReference>
<dbReference type="Gene3D" id="2.70.98.60">
    <property type="entry name" value="alpha-galactosidase from lactobacil brevis"/>
    <property type="match status" value="1"/>
</dbReference>
<organism evidence="3 4">
    <name type="scientific">Thermobaculum terrenum (strain ATCC BAA-798 / CCMEE 7001 / YNP1)</name>
    <dbReference type="NCBI Taxonomy" id="525904"/>
    <lineage>
        <taxon>Bacteria</taxon>
        <taxon>Bacillati</taxon>
        <taxon>Chloroflexota</taxon>
        <taxon>Chloroflexia</taxon>
        <taxon>Candidatus Thermobaculales</taxon>
        <taxon>Candidatus Thermobaculaceae</taxon>
        <taxon>Thermobaculum</taxon>
    </lineage>
</organism>
<dbReference type="KEGG" id="ttr:Tter_2448"/>
<dbReference type="OrthoDB" id="9758822at2"/>
<reference evidence="4" key="1">
    <citation type="journal article" date="2010" name="Stand. Genomic Sci.">
        <title>Complete genome sequence of 'Thermobaculum terrenum' type strain (YNP1).</title>
        <authorList>
            <person name="Kiss H."/>
            <person name="Cleland D."/>
            <person name="Lapidus A."/>
            <person name="Lucas S."/>
            <person name="Glavina Del Rio T."/>
            <person name="Nolan M."/>
            <person name="Tice H."/>
            <person name="Han C."/>
            <person name="Goodwin L."/>
            <person name="Pitluck S."/>
            <person name="Liolios K."/>
            <person name="Ivanova N."/>
            <person name="Mavromatis K."/>
            <person name="Ovchinnikova G."/>
            <person name="Pati A."/>
            <person name="Chen A."/>
            <person name="Palaniappan K."/>
            <person name="Land M."/>
            <person name="Hauser L."/>
            <person name="Chang Y."/>
            <person name="Jeffries C."/>
            <person name="Lu M."/>
            <person name="Brettin T."/>
            <person name="Detter J."/>
            <person name="Goker M."/>
            <person name="Tindall B."/>
            <person name="Beck B."/>
            <person name="McDermott T."/>
            <person name="Woyke T."/>
            <person name="Bristow J."/>
            <person name="Eisen J."/>
            <person name="Markowitz V."/>
            <person name="Hugenholtz P."/>
            <person name="Kyrpides N."/>
            <person name="Klenk H."/>
            <person name="Cheng J."/>
        </authorList>
    </citation>
    <scope>NUCLEOTIDE SEQUENCE [LARGE SCALE GENOMIC DNA]</scope>
    <source>
        <strain evidence="4">ATCC BAA-798 / YNP1</strain>
    </source>
</reference>
<sequence>MLRGGAYDDALPPKGYALQTLDRLSYSLSRPRVYASAGDGRSTGEFVPWFCLQGGGGGVMGALLWSGHWRMEARYTPAGARMALGLSNFEHLLAPGGALQLPRALLLGFSGDLDEAANALRVWELRYLAPPIPENWPWVQYNHWYAYEGDIDEARLLAEAEIAARVGCEVFVIDDGWFAGRRPDSYVSWWGQWREDRSRFPSGLWGFGERIRQLGMRFGLWVEPERVDMQGEVATEHPEWLAARDGVPITRRWGDEIAGHLCLGNPDVQDWMASEVVRVVHEYGVQWLKWDYNMGYAAGCNREDHGHQAGDGHYAHTMGLYRVLATVRESCPGLIIENCASGGHRADLGMLTHSHIQWLSDYTHRAASCRRHVQGAGYYLPLQWLNAWVLEGADAYEFRSRMGGALGISARLGSWSQQQLELLARGIAEYKAVIRPLLSGHRSLLSSPWHEGWDVWQLCHPRSGEFTILAFRDPSAISSVRVAPRSISPEEDYILMNLDTGESFQMHGKGLLEISVARHASVLLIGKLVS</sequence>
<evidence type="ECO:0000313" key="4">
    <source>
        <dbReference type="Proteomes" id="UP000000323"/>
    </source>
</evidence>
<dbReference type="AlphaFoldDB" id="D1CHX1"/>
<dbReference type="InterPro" id="IPR017853">
    <property type="entry name" value="GH"/>
</dbReference>
<dbReference type="GO" id="GO:0016052">
    <property type="term" value="P:carbohydrate catabolic process"/>
    <property type="evidence" value="ECO:0007669"/>
    <property type="project" value="InterPro"/>
</dbReference>
<accession>D1CHX1</accession>
<dbReference type="GO" id="GO:0004557">
    <property type="term" value="F:alpha-galactosidase activity"/>
    <property type="evidence" value="ECO:0007669"/>
    <property type="project" value="InterPro"/>
</dbReference>
<evidence type="ECO:0000256" key="1">
    <source>
        <dbReference type="ARBA" id="ARBA00022801"/>
    </source>
</evidence>
<dbReference type="HOGENOM" id="CLU_513805_0_0_0"/>
<dbReference type="PRINTS" id="PR00743">
    <property type="entry name" value="GLHYDRLASE36"/>
</dbReference>
<evidence type="ECO:0000313" key="3">
    <source>
        <dbReference type="EMBL" id="ACZ43342.1"/>
    </source>
</evidence>
<gene>
    <name evidence="3" type="ordered locus">Tter_2448</name>
</gene>
<dbReference type="Proteomes" id="UP000000323">
    <property type="component" value="Chromosome 2"/>
</dbReference>
<dbReference type="CAZy" id="GH36">
    <property type="family name" value="Glycoside Hydrolase Family 36"/>
</dbReference>
<keyword evidence="4" id="KW-1185">Reference proteome</keyword>
<protein>
    <submittedName>
        <fullName evidence="3">Glycoside hydrolase clan GH-D</fullName>
    </submittedName>
</protein>
<dbReference type="PANTHER" id="PTHR43053">
    <property type="entry name" value="GLYCOSIDASE FAMILY 31"/>
    <property type="match status" value="1"/>
</dbReference>